<sequence>MEGGRPTEPARPLAEAEYAGLLLPVDYSGAEGRARDLRSPASRLVSDPHSRSSGAGGDSAFNSRSAPEPRSRAVAETSRYEGRTTRLAGDRLSAERPTAGTGDRTGDRTGAGDRTGDRAGESAYAMQGGYLYEPAVEPRYASDRLPNAASSNESLLGSSRKKCDSTDADSDTSPKAGINERSKSFSPEASVKKIGPRGSLSQISTKNLRQNKPQSTPGGVNDTSVSTSAGAPMGSKTIYSRKFLSLKTLRVQGLPGYALSHARAFEWLGKYGSVQKLVVVDKSPTSVLDVEYATMESARLCILDAHGSIIRTGNGENEFRIRVCPSVVHFCPQYLHGLTCHNPRCVDLHTSETCDWIRALSATASSRQISEIKRDIVRELRAPWKASKCKPKLLGESEQATYHKLKLHDHAAQIIQYSPVLNQLYTHQSFL</sequence>
<evidence type="ECO:0000256" key="1">
    <source>
        <dbReference type="SAM" id="MobiDB-lite"/>
    </source>
</evidence>
<dbReference type="RefSeq" id="XP_011134464.1">
    <property type="nucleotide sequence ID" value="XM_011136162.1"/>
</dbReference>
<reference evidence="2" key="1">
    <citation type="submission" date="2013-12" db="EMBL/GenBank/DDBJ databases">
        <authorList>
            <person name="Omoto C.K."/>
            <person name="Sibley D."/>
            <person name="Venepally P."/>
            <person name="Hadjithomas M."/>
            <person name="Karamycheva S."/>
            <person name="Brunk B."/>
            <person name="Roos D."/>
            <person name="Caler E."/>
            <person name="Lorenzi H."/>
        </authorList>
    </citation>
    <scope>NUCLEOTIDE SEQUENCE</scope>
</reference>
<evidence type="ECO:0000313" key="3">
    <source>
        <dbReference type="Proteomes" id="UP000019763"/>
    </source>
</evidence>
<feature type="compositionally biased region" description="Basic and acidic residues" evidence="1">
    <location>
        <begin position="67"/>
        <end position="94"/>
    </location>
</feature>
<keyword evidence="3" id="KW-1185">Reference proteome</keyword>
<accession>A0A023B8I8</accession>
<feature type="region of interest" description="Disordered" evidence="1">
    <location>
        <begin position="31"/>
        <end position="125"/>
    </location>
</feature>
<dbReference type="AlphaFoldDB" id="A0A023B8I8"/>
<protein>
    <recommendedName>
        <fullName evidence="4">C3H1-type domain-containing protein</fullName>
    </recommendedName>
</protein>
<evidence type="ECO:0000313" key="2">
    <source>
        <dbReference type="EMBL" id="EZG69204.1"/>
    </source>
</evidence>
<organism evidence="2 3">
    <name type="scientific">Gregarina niphandrodes</name>
    <name type="common">Septate eugregarine</name>
    <dbReference type="NCBI Taxonomy" id="110365"/>
    <lineage>
        <taxon>Eukaryota</taxon>
        <taxon>Sar</taxon>
        <taxon>Alveolata</taxon>
        <taxon>Apicomplexa</taxon>
        <taxon>Conoidasida</taxon>
        <taxon>Gregarinasina</taxon>
        <taxon>Eugregarinorida</taxon>
        <taxon>Gregarinidae</taxon>
        <taxon>Gregarina</taxon>
    </lineage>
</organism>
<name>A0A023B8I8_GRENI</name>
<dbReference type="GeneID" id="22912165"/>
<feature type="compositionally biased region" description="Polar residues" evidence="1">
    <location>
        <begin position="199"/>
        <end position="229"/>
    </location>
</feature>
<proteinExistence type="predicted"/>
<comment type="caution">
    <text evidence="2">The sequence shown here is derived from an EMBL/GenBank/DDBJ whole genome shotgun (WGS) entry which is preliminary data.</text>
</comment>
<dbReference type="Proteomes" id="UP000019763">
    <property type="component" value="Unassembled WGS sequence"/>
</dbReference>
<feature type="compositionally biased region" description="Basic and acidic residues" evidence="1">
    <location>
        <begin position="104"/>
        <end position="120"/>
    </location>
</feature>
<feature type="region of interest" description="Disordered" evidence="1">
    <location>
        <begin position="142"/>
        <end position="231"/>
    </location>
</feature>
<dbReference type="EMBL" id="AFNH02000450">
    <property type="protein sequence ID" value="EZG69204.1"/>
    <property type="molecule type" value="Genomic_DNA"/>
</dbReference>
<feature type="compositionally biased region" description="Polar residues" evidence="1">
    <location>
        <begin position="148"/>
        <end position="157"/>
    </location>
</feature>
<evidence type="ECO:0008006" key="4">
    <source>
        <dbReference type="Google" id="ProtNLM"/>
    </source>
</evidence>
<dbReference type="VEuPathDB" id="CryptoDB:GNI_059190"/>
<gene>
    <name evidence="2" type="ORF">GNI_059190</name>
</gene>